<feature type="transmembrane region" description="Helical" evidence="1">
    <location>
        <begin position="352"/>
        <end position="372"/>
    </location>
</feature>
<accession>A0A7C9MWR6</accession>
<comment type="caution">
    <text evidence="2">The sequence shown here is derived from an EMBL/GenBank/DDBJ whole genome shotgun (WGS) entry which is preliminary data.</text>
</comment>
<evidence type="ECO:0000313" key="3">
    <source>
        <dbReference type="Proteomes" id="UP000482487"/>
    </source>
</evidence>
<dbReference type="AlphaFoldDB" id="A0A7C9MWR6"/>
<reference evidence="2 3" key="1">
    <citation type="submission" date="2020-01" db="EMBL/GenBank/DDBJ databases">
        <title>Genome sequence of Desulfovibrio aerotolerans DSM 16695(T).</title>
        <authorList>
            <person name="Karnachuk O."/>
            <person name="Avakyan M."/>
            <person name="Mardanov A."/>
            <person name="Kadnikov V."/>
            <person name="Ravin N."/>
        </authorList>
    </citation>
    <scope>NUCLEOTIDE SEQUENCE [LARGE SCALE GENOMIC DNA]</scope>
    <source>
        <strain evidence="2 3">DSM 16695</strain>
    </source>
</reference>
<proteinExistence type="predicted"/>
<feature type="transmembrane region" description="Helical" evidence="1">
    <location>
        <begin position="328"/>
        <end position="346"/>
    </location>
</feature>
<dbReference type="RefSeq" id="WP_160962869.1">
    <property type="nucleotide sequence ID" value="NZ_WVUD01000038.1"/>
</dbReference>
<gene>
    <name evidence="2" type="ORF">GTA51_16175</name>
</gene>
<dbReference type="OrthoDB" id="5444983at2"/>
<evidence type="ECO:0008006" key="4">
    <source>
        <dbReference type="Google" id="ProtNLM"/>
    </source>
</evidence>
<protein>
    <recommendedName>
        <fullName evidence="4">Glycosyltransferase RgtA/B/C/D-like domain-containing protein</fullName>
    </recommendedName>
</protein>
<keyword evidence="1" id="KW-0472">Membrane</keyword>
<feature type="transmembrane region" description="Helical" evidence="1">
    <location>
        <begin position="94"/>
        <end position="111"/>
    </location>
</feature>
<dbReference type="Proteomes" id="UP000482487">
    <property type="component" value="Unassembled WGS sequence"/>
</dbReference>
<evidence type="ECO:0000313" key="2">
    <source>
        <dbReference type="EMBL" id="MYL84654.1"/>
    </source>
</evidence>
<feature type="transmembrane region" description="Helical" evidence="1">
    <location>
        <begin position="277"/>
        <end position="297"/>
    </location>
</feature>
<keyword evidence="1" id="KW-0812">Transmembrane</keyword>
<keyword evidence="1" id="KW-1133">Transmembrane helix</keyword>
<feature type="transmembrane region" description="Helical" evidence="1">
    <location>
        <begin position="174"/>
        <end position="192"/>
    </location>
</feature>
<dbReference type="EMBL" id="WVUD01000038">
    <property type="protein sequence ID" value="MYL84654.1"/>
    <property type="molecule type" value="Genomic_DNA"/>
</dbReference>
<feature type="transmembrane region" description="Helical" evidence="1">
    <location>
        <begin position="39"/>
        <end position="57"/>
    </location>
</feature>
<feature type="transmembrane region" description="Helical" evidence="1">
    <location>
        <begin position="69"/>
        <end position="88"/>
    </location>
</feature>
<keyword evidence="3" id="KW-1185">Reference proteome</keyword>
<feature type="transmembrane region" description="Helical" evidence="1">
    <location>
        <begin position="123"/>
        <end position="154"/>
    </location>
</feature>
<evidence type="ECO:0000256" key="1">
    <source>
        <dbReference type="SAM" id="Phobius"/>
    </source>
</evidence>
<sequence length="678" mass="74836">MMQQENTLFPAHYNDIRQRIFPIGFDILHYANLRFHSDYGLSAWCYLSYLCIIVVSYSLSLRISRRPDVAFVASLLAASAKLFVLQAVSVKNDIPLAAMALAFFLATYELLYEGCGRKRFQWYFLLLTAVYGVSVKTYFVFFIAAFVVCFGWPLWRIWRSDAPDKNPLPGPARAGLVAAALLCALFLAGFAWRTAQDFGSPLGPRETVAAHGNPDGLAGAAYNAFRYGLQLVDIPGEGWRQMAVRFHDAVLGDRAGLGGHMSFAAEFRNPILPLEDFSGFGTPVFLLALAATIGALFHHYDFAFRSALVTLTTFGLMSWFWGWMPWNLRFFSMVLVTTLPALALFLRDLGRWAAALRTVAVISMLGLLYAALGNAHHACIAPDPLTLWGKVEEFPWWVRQSLDRAEHYERQTGVDFHRLGQYGFSGLGLLVAGRNAVVFPHFVMLDKLRWEVAPAQTETPAGLAAGAVVPCQTLQQAADERDLLTVIGQSACLDGKTPFMTSPGLGQTHFYSRDKGLVAASFPRFGSERGAALFACDNVEMPQGVRETSWRWLLGPQAAIAFDLVDRRQMRVFLRLSSPFPSQEVQVSVNGHAMDVLFFAKAGDVVEATLPFTTVAGRNILEFDFKTWQGPSGIHGGRPVAALLQDFVLTPRTGTVNLSAEKLLKTSLPGIEPHADAP</sequence>
<name>A0A7C9MWR6_9BACT</name>
<organism evidence="2 3">
    <name type="scientific">Solidesulfovibrio aerotolerans</name>
    <dbReference type="NCBI Taxonomy" id="295255"/>
    <lineage>
        <taxon>Bacteria</taxon>
        <taxon>Pseudomonadati</taxon>
        <taxon>Thermodesulfobacteriota</taxon>
        <taxon>Desulfovibrionia</taxon>
        <taxon>Desulfovibrionales</taxon>
        <taxon>Desulfovibrionaceae</taxon>
        <taxon>Solidesulfovibrio</taxon>
    </lineage>
</organism>